<evidence type="ECO:0000259" key="2">
    <source>
        <dbReference type="Pfam" id="PF04480"/>
    </source>
</evidence>
<evidence type="ECO:0000259" key="3">
    <source>
        <dbReference type="Pfam" id="PF13338"/>
    </source>
</evidence>
<comment type="caution">
    <text evidence="4">The sequence shown here is derived from an EMBL/GenBank/DDBJ whole genome shotgun (WGS) entry which is preliminary data.</text>
</comment>
<evidence type="ECO:0000313" key="5">
    <source>
        <dbReference type="Proteomes" id="UP000321749"/>
    </source>
</evidence>
<dbReference type="EMBL" id="BJUU01000013">
    <property type="protein sequence ID" value="GEK80705.1"/>
    <property type="molecule type" value="Genomic_DNA"/>
</dbReference>
<reference evidence="4 5" key="1">
    <citation type="submission" date="2019-07" db="EMBL/GenBank/DDBJ databases">
        <title>Whole genome shotgun sequence of Agrococcus baldri NBRC 103055.</title>
        <authorList>
            <person name="Hosoyama A."/>
            <person name="Uohara A."/>
            <person name="Ohji S."/>
            <person name="Ichikawa N."/>
        </authorList>
    </citation>
    <scope>NUCLEOTIDE SEQUENCE [LARGE SCALE GENOMIC DNA]</scope>
    <source>
        <strain evidence="4 5">NBRC 103055</strain>
    </source>
</reference>
<organism evidence="4 5">
    <name type="scientific">Agrococcus baldri</name>
    <dbReference type="NCBI Taxonomy" id="153730"/>
    <lineage>
        <taxon>Bacteria</taxon>
        <taxon>Bacillati</taxon>
        <taxon>Actinomycetota</taxon>
        <taxon>Actinomycetes</taxon>
        <taxon>Micrococcales</taxon>
        <taxon>Microbacteriaceae</taxon>
        <taxon>Agrococcus</taxon>
    </lineage>
</organism>
<gene>
    <name evidence="4" type="ORF">ABA31_20560</name>
</gene>
<dbReference type="Pfam" id="PF04480">
    <property type="entry name" value="DUF559"/>
    <property type="match status" value="1"/>
</dbReference>
<proteinExistence type="predicted"/>
<evidence type="ECO:0008006" key="6">
    <source>
        <dbReference type="Google" id="ProtNLM"/>
    </source>
</evidence>
<feature type="domain" description="AbiEi antitoxin N-terminal" evidence="3">
    <location>
        <begin position="16"/>
        <end position="57"/>
    </location>
</feature>
<sequence length="313" mass="35902">MPRQPIRHHPRMDQIELFRACLGVLSTAQLLHTGITRSAIRRALAAGRVQRLRRGWYGQQPHPDAIRAIALGGCVSCMDALQHHGAWRPRDKREHVRVSEERRRTRGSRGRARVGTPRQRPRHTRCRPYGANPPVAAALDDLEIAFRCALRCADREQLVAIADSLVHRELATLEQLRSWAADAPSSGRGWLDLVRGEAESGTESMVRLRLRALGVAVSIQVRMWRGRRVDILVGDRLIIECDSVAHHTDLEAYERDRRYDRMHVAQGYLVIRLTWQQIHDDWPAVERDILAVIRRGDHRWPRRKPRDSEPSAA</sequence>
<keyword evidence="5" id="KW-1185">Reference proteome</keyword>
<dbReference type="InterPro" id="IPR025159">
    <property type="entry name" value="AbiEi_N"/>
</dbReference>
<evidence type="ECO:0000256" key="1">
    <source>
        <dbReference type="SAM" id="MobiDB-lite"/>
    </source>
</evidence>
<name>A0AA87RCS4_9MICO</name>
<protein>
    <recommendedName>
        <fullName evidence="6">Very-short-patch-repair endonuclease</fullName>
    </recommendedName>
</protein>
<feature type="region of interest" description="Disordered" evidence="1">
    <location>
        <begin position="88"/>
        <end position="129"/>
    </location>
</feature>
<evidence type="ECO:0000313" key="4">
    <source>
        <dbReference type="EMBL" id="GEK80705.1"/>
    </source>
</evidence>
<dbReference type="Gene3D" id="3.40.960.10">
    <property type="entry name" value="VSR Endonuclease"/>
    <property type="match status" value="1"/>
</dbReference>
<accession>A0AA87RCS4</accession>
<feature type="domain" description="DUF559" evidence="2">
    <location>
        <begin position="235"/>
        <end position="293"/>
    </location>
</feature>
<dbReference type="InterPro" id="IPR007569">
    <property type="entry name" value="DUF559"/>
</dbReference>
<dbReference type="Pfam" id="PF13338">
    <property type="entry name" value="AbiEi_4"/>
    <property type="match status" value="1"/>
</dbReference>
<dbReference type="InterPro" id="IPR011335">
    <property type="entry name" value="Restrct_endonuc-II-like"/>
</dbReference>
<dbReference type="AlphaFoldDB" id="A0AA87RCS4"/>
<dbReference type="Proteomes" id="UP000321749">
    <property type="component" value="Unassembled WGS sequence"/>
</dbReference>
<dbReference type="SUPFAM" id="SSF52980">
    <property type="entry name" value="Restriction endonuclease-like"/>
    <property type="match status" value="1"/>
</dbReference>
<feature type="compositionally biased region" description="Basic and acidic residues" evidence="1">
    <location>
        <begin position="88"/>
        <end position="103"/>
    </location>
</feature>